<dbReference type="NCBIfam" id="TIGR00369">
    <property type="entry name" value="unchar_dom_1"/>
    <property type="match status" value="1"/>
</dbReference>
<keyword evidence="1" id="KW-0378">Hydrolase</keyword>
<dbReference type="InterPro" id="IPR029069">
    <property type="entry name" value="HotDog_dom_sf"/>
</dbReference>
<dbReference type="InterPro" id="IPR003736">
    <property type="entry name" value="PAAI_dom"/>
</dbReference>
<dbReference type="Pfam" id="PF03061">
    <property type="entry name" value="4HBT"/>
    <property type="match status" value="1"/>
</dbReference>
<feature type="domain" description="Thioesterase" evidence="2">
    <location>
        <begin position="49"/>
        <end position="118"/>
    </location>
</feature>
<dbReference type="InterPro" id="IPR006683">
    <property type="entry name" value="Thioestr_dom"/>
</dbReference>
<dbReference type="Gene3D" id="3.10.129.10">
    <property type="entry name" value="Hotdog Thioesterase"/>
    <property type="match status" value="1"/>
</dbReference>
<gene>
    <name evidence="3" type="ORF">METZ01_LOCUS128414</name>
</gene>
<dbReference type="SUPFAM" id="SSF54637">
    <property type="entry name" value="Thioesterase/thiol ester dehydrase-isomerase"/>
    <property type="match status" value="1"/>
</dbReference>
<proteinExistence type="predicted"/>
<organism evidence="3">
    <name type="scientific">marine metagenome</name>
    <dbReference type="NCBI Taxonomy" id="408172"/>
    <lineage>
        <taxon>unclassified sequences</taxon>
        <taxon>metagenomes</taxon>
        <taxon>ecological metagenomes</taxon>
    </lineage>
</organism>
<dbReference type="EMBL" id="UINC01018073">
    <property type="protein sequence ID" value="SVA75560.1"/>
    <property type="molecule type" value="Genomic_DNA"/>
</dbReference>
<reference evidence="3" key="1">
    <citation type="submission" date="2018-05" db="EMBL/GenBank/DDBJ databases">
        <authorList>
            <person name="Lanie J.A."/>
            <person name="Ng W.-L."/>
            <person name="Kazmierczak K.M."/>
            <person name="Andrzejewski T.M."/>
            <person name="Davidsen T.M."/>
            <person name="Wayne K.J."/>
            <person name="Tettelin H."/>
            <person name="Glass J.I."/>
            <person name="Rusch D."/>
            <person name="Podicherti R."/>
            <person name="Tsui H.-C.T."/>
            <person name="Winkler M.E."/>
        </authorList>
    </citation>
    <scope>NUCLEOTIDE SEQUENCE</scope>
</reference>
<dbReference type="GO" id="GO:0016787">
    <property type="term" value="F:hydrolase activity"/>
    <property type="evidence" value="ECO:0007669"/>
    <property type="project" value="UniProtKB-KW"/>
</dbReference>
<evidence type="ECO:0000256" key="1">
    <source>
        <dbReference type="ARBA" id="ARBA00022801"/>
    </source>
</evidence>
<dbReference type="AlphaFoldDB" id="A0A381YF89"/>
<name>A0A381YF89_9ZZZZ</name>
<evidence type="ECO:0000313" key="3">
    <source>
        <dbReference type="EMBL" id="SVA75560.1"/>
    </source>
</evidence>
<accession>A0A381YF89</accession>
<dbReference type="CDD" id="cd03443">
    <property type="entry name" value="PaaI_thioesterase"/>
    <property type="match status" value="1"/>
</dbReference>
<sequence>MSSFNPLSMHKPKFLSILGSQGFEYNKKNDSAIMKFDISPDLTHSNGTIVQGGFITAMLDTSMAHLIILKSEGKLNSLSLNINVNFISPGSPGEFNAVSRITKMGNKIAFAEADLFQNNKLIASATSTNKLVPFK</sequence>
<evidence type="ECO:0000259" key="2">
    <source>
        <dbReference type="Pfam" id="PF03061"/>
    </source>
</evidence>
<protein>
    <recommendedName>
        <fullName evidence="2">Thioesterase domain-containing protein</fullName>
    </recommendedName>
</protein>